<dbReference type="Pfam" id="PF01000">
    <property type="entry name" value="RNA_pol_A_bac"/>
    <property type="match status" value="1"/>
</dbReference>
<keyword evidence="5 11" id="KW-0808">Transferase</keyword>
<evidence type="ECO:0000256" key="4">
    <source>
        <dbReference type="ARBA" id="ARBA00022478"/>
    </source>
</evidence>
<evidence type="ECO:0000256" key="2">
    <source>
        <dbReference type="ARBA" id="ARBA00012418"/>
    </source>
</evidence>
<evidence type="ECO:0000256" key="8">
    <source>
        <dbReference type="ARBA" id="ARBA00032524"/>
    </source>
</evidence>
<dbReference type="SUPFAM" id="SSF47789">
    <property type="entry name" value="C-terminal domain of RNA polymerase alpha subunit"/>
    <property type="match status" value="1"/>
</dbReference>
<dbReference type="Gene3D" id="3.30.1360.10">
    <property type="entry name" value="RNA polymerase, RBP11-like subunit"/>
    <property type="match status" value="1"/>
</dbReference>
<dbReference type="Gene3D" id="1.10.150.20">
    <property type="entry name" value="5' to 3' exonuclease, C-terminal subdomain"/>
    <property type="match status" value="1"/>
</dbReference>
<dbReference type="InterPro" id="IPR036643">
    <property type="entry name" value="RNApol_insert_sf"/>
</dbReference>
<dbReference type="Gene3D" id="2.170.120.12">
    <property type="entry name" value="DNA-directed RNA polymerase, insert domain"/>
    <property type="match status" value="1"/>
</dbReference>
<evidence type="ECO:0000256" key="3">
    <source>
        <dbReference type="ARBA" id="ARBA00015972"/>
    </source>
</evidence>
<evidence type="ECO:0000256" key="5">
    <source>
        <dbReference type="ARBA" id="ARBA00022679"/>
    </source>
</evidence>
<evidence type="ECO:0000256" key="10">
    <source>
        <dbReference type="ARBA" id="ARBA00048552"/>
    </source>
</evidence>
<comment type="function">
    <text evidence="11">DNA-dependent RNA polymerase catalyzes the transcription of DNA into RNA using the four ribonucleoside triphosphates as substrates.</text>
</comment>
<feature type="region of interest" description="Alpha C-terminal domain (alpha-CTD)" evidence="11">
    <location>
        <begin position="244"/>
        <end position="314"/>
    </location>
</feature>
<dbReference type="NCBIfam" id="TIGR02027">
    <property type="entry name" value="rpoA"/>
    <property type="match status" value="1"/>
</dbReference>
<dbReference type="GO" id="GO:0006351">
    <property type="term" value="P:DNA-templated transcription"/>
    <property type="evidence" value="ECO:0007669"/>
    <property type="project" value="UniProtKB-UniRule"/>
</dbReference>
<evidence type="ECO:0000256" key="6">
    <source>
        <dbReference type="ARBA" id="ARBA00022695"/>
    </source>
</evidence>
<dbReference type="InterPro" id="IPR011773">
    <property type="entry name" value="DNA-dir_RpoA"/>
</dbReference>
<comment type="domain">
    <text evidence="11">The N-terminal domain is essential for RNAP assembly and basal transcription, whereas the C-terminal domain is involved in interaction with transcriptional regulators and with upstream promoter elements.</text>
</comment>
<evidence type="ECO:0000256" key="9">
    <source>
        <dbReference type="ARBA" id="ARBA00033070"/>
    </source>
</evidence>
<dbReference type="NCBIfam" id="NF003519">
    <property type="entry name" value="PRK05182.2-5"/>
    <property type="match status" value="1"/>
</dbReference>
<dbReference type="EC" id="2.7.7.6" evidence="2 11"/>
<evidence type="ECO:0000259" key="12">
    <source>
        <dbReference type="SMART" id="SM00662"/>
    </source>
</evidence>
<feature type="domain" description="DNA-directed RNA polymerase RpoA/D/Rpb3-type" evidence="12">
    <location>
        <begin position="17"/>
        <end position="222"/>
    </location>
</feature>
<dbReference type="GO" id="GO:0003677">
    <property type="term" value="F:DNA binding"/>
    <property type="evidence" value="ECO:0007669"/>
    <property type="project" value="UniProtKB-UniRule"/>
</dbReference>
<dbReference type="InterPro" id="IPR011262">
    <property type="entry name" value="DNA-dir_RNA_pol_insert"/>
</dbReference>
<dbReference type="HAMAP" id="MF_00059">
    <property type="entry name" value="RNApol_bact_RpoA"/>
    <property type="match status" value="1"/>
</dbReference>
<feature type="region of interest" description="Alpha N-terminal domain (alpha-NTD)" evidence="11">
    <location>
        <begin position="1"/>
        <end position="226"/>
    </location>
</feature>
<keyword evidence="4 11" id="KW-0240">DNA-directed RNA polymerase</keyword>
<comment type="similarity">
    <text evidence="1 11">Belongs to the RNA polymerase alpha chain family.</text>
</comment>
<evidence type="ECO:0000313" key="13">
    <source>
        <dbReference type="EMBL" id="OGK29448.1"/>
    </source>
</evidence>
<gene>
    <name evidence="11" type="primary">rpoA</name>
    <name evidence="13" type="ORF">A3D08_01960</name>
</gene>
<dbReference type="GO" id="GO:0000428">
    <property type="term" value="C:DNA-directed RNA polymerase complex"/>
    <property type="evidence" value="ECO:0007669"/>
    <property type="project" value="UniProtKB-KW"/>
</dbReference>
<dbReference type="Pfam" id="PF01193">
    <property type="entry name" value="RNA_pol_L"/>
    <property type="match status" value="1"/>
</dbReference>
<name>A0A1F7HE02_9BACT</name>
<sequence length="314" mass="34334">MLEPNFTTKKIESSATYGKFEFSPLPAGFGNSMGNALRRVLLSTIEGAAITYVKINGMVHAFSTLEGIKESGLEIILNLKELRFKTAGNGPFTMDFSAKGKGKIKGADFKGGDIDVVNNDQYIAEITSASAKLDISLTVEKGIGFSPSEEKEKKEFGLLAMDSVFSPVTRSAFTVSDERVGRRSNFDKLTLEIWTDGSVTPNDALKDASHTLGSYFIYIMSGNDDSERRSKNESALASKDGKEVDPQVYEIIIDELDLPTRVINALLREKIETVGDLVERGQEALVNLKGVGRKSITLIEKEIEKLGVTLEDKS</sequence>
<dbReference type="InterPro" id="IPR011260">
    <property type="entry name" value="RNAP_asu_C"/>
</dbReference>
<dbReference type="InterPro" id="IPR036603">
    <property type="entry name" value="RBP11-like"/>
</dbReference>
<dbReference type="GO" id="GO:0003899">
    <property type="term" value="F:DNA-directed RNA polymerase activity"/>
    <property type="evidence" value="ECO:0007669"/>
    <property type="project" value="UniProtKB-UniRule"/>
</dbReference>
<evidence type="ECO:0000256" key="11">
    <source>
        <dbReference type="HAMAP-Rule" id="MF_00059"/>
    </source>
</evidence>
<reference evidence="13 14" key="1">
    <citation type="journal article" date="2016" name="Nat. Commun.">
        <title>Thousands of microbial genomes shed light on interconnected biogeochemical processes in an aquifer system.</title>
        <authorList>
            <person name="Anantharaman K."/>
            <person name="Brown C.T."/>
            <person name="Hug L.A."/>
            <person name="Sharon I."/>
            <person name="Castelle C.J."/>
            <person name="Probst A.J."/>
            <person name="Thomas B.C."/>
            <person name="Singh A."/>
            <person name="Wilkins M.J."/>
            <person name="Karaoz U."/>
            <person name="Brodie E.L."/>
            <person name="Williams K.H."/>
            <person name="Hubbard S.S."/>
            <person name="Banfield J.F."/>
        </authorList>
    </citation>
    <scope>NUCLEOTIDE SEQUENCE [LARGE SCALE GENOMIC DNA]</scope>
</reference>
<keyword evidence="6 11" id="KW-0548">Nucleotidyltransferase</keyword>
<dbReference type="GO" id="GO:0005737">
    <property type="term" value="C:cytoplasm"/>
    <property type="evidence" value="ECO:0007669"/>
    <property type="project" value="UniProtKB-ARBA"/>
</dbReference>
<evidence type="ECO:0000256" key="1">
    <source>
        <dbReference type="ARBA" id="ARBA00007123"/>
    </source>
</evidence>
<comment type="catalytic activity">
    <reaction evidence="10 11">
        <text>RNA(n) + a ribonucleoside 5'-triphosphate = RNA(n+1) + diphosphate</text>
        <dbReference type="Rhea" id="RHEA:21248"/>
        <dbReference type="Rhea" id="RHEA-COMP:14527"/>
        <dbReference type="Rhea" id="RHEA-COMP:17342"/>
        <dbReference type="ChEBI" id="CHEBI:33019"/>
        <dbReference type="ChEBI" id="CHEBI:61557"/>
        <dbReference type="ChEBI" id="CHEBI:140395"/>
        <dbReference type="EC" id="2.7.7.6"/>
    </reaction>
</comment>
<keyword evidence="7 11" id="KW-0804">Transcription</keyword>
<dbReference type="InterPro" id="IPR011263">
    <property type="entry name" value="DNA-dir_RNA_pol_RpoA/D/Rpb3"/>
</dbReference>
<dbReference type="SUPFAM" id="SSF56553">
    <property type="entry name" value="Insert subdomain of RNA polymerase alpha subunit"/>
    <property type="match status" value="1"/>
</dbReference>
<dbReference type="CDD" id="cd06928">
    <property type="entry name" value="RNAP_alpha_NTD"/>
    <property type="match status" value="1"/>
</dbReference>
<dbReference type="EMBL" id="MFZT01000047">
    <property type="protein sequence ID" value="OGK29448.1"/>
    <property type="molecule type" value="Genomic_DNA"/>
</dbReference>
<dbReference type="SMART" id="SM00662">
    <property type="entry name" value="RPOLD"/>
    <property type="match status" value="1"/>
</dbReference>
<comment type="subunit">
    <text evidence="11">Homodimer. The RNAP catalytic core consists of 2 alpha, 1 beta, 1 beta' and 1 omega subunit. When a sigma factor is associated with the core the holoenzyme is formed, which can initiate transcription.</text>
</comment>
<dbReference type="AlphaFoldDB" id="A0A1F7HE02"/>
<evidence type="ECO:0000256" key="7">
    <source>
        <dbReference type="ARBA" id="ARBA00023163"/>
    </source>
</evidence>
<dbReference type="FunFam" id="2.170.120.12:FF:000001">
    <property type="entry name" value="DNA-directed RNA polymerase subunit alpha"/>
    <property type="match status" value="1"/>
</dbReference>
<evidence type="ECO:0000313" key="14">
    <source>
        <dbReference type="Proteomes" id="UP000178098"/>
    </source>
</evidence>
<dbReference type="Pfam" id="PF03118">
    <property type="entry name" value="RNA_pol_A_CTD"/>
    <property type="match status" value="1"/>
</dbReference>
<dbReference type="GO" id="GO:0046983">
    <property type="term" value="F:protein dimerization activity"/>
    <property type="evidence" value="ECO:0007669"/>
    <property type="project" value="InterPro"/>
</dbReference>
<comment type="caution">
    <text evidence="13">The sequence shown here is derived from an EMBL/GenBank/DDBJ whole genome shotgun (WGS) entry which is preliminary data.</text>
</comment>
<accession>A0A1F7HE02</accession>
<organism evidence="13 14">
    <name type="scientific">Candidatus Roizmanbacteria bacterium RIFCSPHIGHO2_02_FULL_43_11</name>
    <dbReference type="NCBI Taxonomy" id="1802043"/>
    <lineage>
        <taxon>Bacteria</taxon>
        <taxon>Candidatus Roizmaniibacteriota</taxon>
    </lineage>
</organism>
<dbReference type="Proteomes" id="UP000178098">
    <property type="component" value="Unassembled WGS sequence"/>
</dbReference>
<proteinExistence type="inferred from homology"/>
<dbReference type="SUPFAM" id="SSF55257">
    <property type="entry name" value="RBP11-like subunits of RNA polymerase"/>
    <property type="match status" value="1"/>
</dbReference>
<protein>
    <recommendedName>
        <fullName evidence="3 11">DNA-directed RNA polymerase subunit alpha</fullName>
        <shortName evidence="11">RNAP subunit alpha</shortName>
        <ecNumber evidence="2 11">2.7.7.6</ecNumber>
    </recommendedName>
    <alternativeName>
        <fullName evidence="9 11">RNA polymerase subunit alpha</fullName>
    </alternativeName>
    <alternativeName>
        <fullName evidence="8 11">Transcriptase subunit alpha</fullName>
    </alternativeName>
</protein>